<dbReference type="Proteomes" id="UP000887566">
    <property type="component" value="Unplaced"/>
</dbReference>
<accession>A0A914W091</accession>
<keyword evidence="2" id="KW-1185">Reference proteome</keyword>
<proteinExistence type="predicted"/>
<protein>
    <submittedName>
        <fullName evidence="3">Uncharacterized protein</fullName>
    </submittedName>
</protein>
<dbReference type="AlphaFoldDB" id="A0A914W091"/>
<reference evidence="3" key="1">
    <citation type="submission" date="2022-11" db="UniProtKB">
        <authorList>
            <consortium name="WormBaseParasite"/>
        </authorList>
    </citation>
    <scope>IDENTIFICATION</scope>
</reference>
<evidence type="ECO:0000256" key="1">
    <source>
        <dbReference type="SAM" id="MobiDB-lite"/>
    </source>
</evidence>
<feature type="region of interest" description="Disordered" evidence="1">
    <location>
        <begin position="1"/>
        <end position="53"/>
    </location>
</feature>
<evidence type="ECO:0000313" key="2">
    <source>
        <dbReference type="Proteomes" id="UP000887566"/>
    </source>
</evidence>
<name>A0A914W091_9BILA</name>
<sequence length="101" mass="10895">MTHAAGRGQSARASEGVPLGTRQVQQRRRLPSVGVKNSVAPPGTLIHPTHRRSAQNNVSSATCCSQPFWAALLPLVRLYDLLLLVRAVELCCCGQAPRHSD</sequence>
<organism evidence="2 3">
    <name type="scientific">Plectus sambesii</name>
    <dbReference type="NCBI Taxonomy" id="2011161"/>
    <lineage>
        <taxon>Eukaryota</taxon>
        <taxon>Metazoa</taxon>
        <taxon>Ecdysozoa</taxon>
        <taxon>Nematoda</taxon>
        <taxon>Chromadorea</taxon>
        <taxon>Plectida</taxon>
        <taxon>Plectina</taxon>
        <taxon>Plectoidea</taxon>
        <taxon>Plectidae</taxon>
        <taxon>Plectus</taxon>
    </lineage>
</organism>
<evidence type="ECO:0000313" key="3">
    <source>
        <dbReference type="WBParaSite" id="PSAMB.scaffold2844size41660.g19443.t1"/>
    </source>
</evidence>
<dbReference type="WBParaSite" id="PSAMB.scaffold2844size41660.g19443.t1">
    <property type="protein sequence ID" value="PSAMB.scaffold2844size41660.g19443.t1"/>
    <property type="gene ID" value="PSAMB.scaffold2844size41660.g19443"/>
</dbReference>